<dbReference type="PANTHER" id="PTHR19211:SF6">
    <property type="entry name" value="BLL7188 PROTEIN"/>
    <property type="match status" value="1"/>
</dbReference>
<keyword evidence="7" id="KW-1185">Reference proteome</keyword>
<organism evidence="6 7">
    <name type="scientific">Neorhizobium alkalisoli</name>
    <dbReference type="NCBI Taxonomy" id="528178"/>
    <lineage>
        <taxon>Bacteria</taxon>
        <taxon>Pseudomonadati</taxon>
        <taxon>Pseudomonadota</taxon>
        <taxon>Alphaproteobacteria</taxon>
        <taxon>Hyphomicrobiales</taxon>
        <taxon>Rhizobiaceae</taxon>
        <taxon>Rhizobium/Agrobacterium group</taxon>
        <taxon>Neorhizobium</taxon>
    </lineage>
</organism>
<name>A0A561R9J1_9HYPH</name>
<reference evidence="6 7" key="1">
    <citation type="submission" date="2019-06" db="EMBL/GenBank/DDBJ databases">
        <title>Sorghum-associated microbial communities from plants grown in Nebraska, USA.</title>
        <authorList>
            <person name="Schachtman D."/>
        </authorList>
    </citation>
    <scope>NUCLEOTIDE SEQUENCE [LARGE SCALE GENOMIC DNA]</scope>
    <source>
        <strain evidence="6 7">1225</strain>
    </source>
</reference>
<dbReference type="RefSeq" id="WP_145633513.1">
    <property type="nucleotide sequence ID" value="NZ_VIWP01000001.1"/>
</dbReference>
<dbReference type="FunFam" id="3.40.50.300:FF:001320">
    <property type="entry name" value="Heme ABC transporter ATP-binding protein"/>
    <property type="match status" value="1"/>
</dbReference>
<dbReference type="SMART" id="SM00382">
    <property type="entry name" value="AAA"/>
    <property type="match status" value="2"/>
</dbReference>
<dbReference type="Proteomes" id="UP000320653">
    <property type="component" value="Unassembled WGS sequence"/>
</dbReference>
<dbReference type="InterPro" id="IPR003593">
    <property type="entry name" value="AAA+_ATPase"/>
</dbReference>
<dbReference type="CDD" id="cd03221">
    <property type="entry name" value="ABCF_EF-3"/>
    <property type="match status" value="2"/>
</dbReference>
<dbReference type="Gene3D" id="3.40.50.300">
    <property type="entry name" value="P-loop containing nucleotide triphosphate hydrolases"/>
    <property type="match status" value="2"/>
</dbReference>
<keyword evidence="1" id="KW-0677">Repeat</keyword>
<accession>A0A561R9J1</accession>
<evidence type="ECO:0000256" key="2">
    <source>
        <dbReference type="ARBA" id="ARBA00022741"/>
    </source>
</evidence>
<evidence type="ECO:0000259" key="5">
    <source>
        <dbReference type="PROSITE" id="PS50893"/>
    </source>
</evidence>
<evidence type="ECO:0000256" key="1">
    <source>
        <dbReference type="ARBA" id="ARBA00022737"/>
    </source>
</evidence>
<feature type="compositionally biased region" description="Basic and acidic residues" evidence="4">
    <location>
        <begin position="245"/>
        <end position="270"/>
    </location>
</feature>
<feature type="domain" description="ABC transporter" evidence="5">
    <location>
        <begin position="337"/>
        <end position="529"/>
    </location>
</feature>
<comment type="caution">
    <text evidence="6">The sequence shown here is derived from an EMBL/GenBank/DDBJ whole genome shotgun (WGS) entry which is preliminary data.</text>
</comment>
<dbReference type="InterPro" id="IPR050611">
    <property type="entry name" value="ABCF"/>
</dbReference>
<evidence type="ECO:0000256" key="3">
    <source>
        <dbReference type="ARBA" id="ARBA00022840"/>
    </source>
</evidence>
<evidence type="ECO:0000256" key="4">
    <source>
        <dbReference type="SAM" id="MobiDB-lite"/>
    </source>
</evidence>
<dbReference type="EMBL" id="VIWP01000001">
    <property type="protein sequence ID" value="TWF59286.1"/>
    <property type="molecule type" value="Genomic_DNA"/>
</dbReference>
<dbReference type="SUPFAM" id="SSF52540">
    <property type="entry name" value="P-loop containing nucleoside triphosphate hydrolases"/>
    <property type="match status" value="2"/>
</dbReference>
<dbReference type="PANTHER" id="PTHR19211">
    <property type="entry name" value="ATP-BINDING TRANSPORT PROTEIN-RELATED"/>
    <property type="match status" value="1"/>
</dbReference>
<dbReference type="OrthoDB" id="9808609at2"/>
<evidence type="ECO:0000313" key="7">
    <source>
        <dbReference type="Proteomes" id="UP000320653"/>
    </source>
</evidence>
<evidence type="ECO:0000313" key="6">
    <source>
        <dbReference type="EMBL" id="TWF59286.1"/>
    </source>
</evidence>
<protein>
    <submittedName>
        <fullName evidence="6">ATPase subunit of ABC transporter with duplicated ATPase domains</fullName>
    </submittedName>
</protein>
<dbReference type="GO" id="GO:0016887">
    <property type="term" value="F:ATP hydrolysis activity"/>
    <property type="evidence" value="ECO:0007669"/>
    <property type="project" value="InterPro"/>
</dbReference>
<dbReference type="AlphaFoldDB" id="A0A561R9J1"/>
<proteinExistence type="predicted"/>
<dbReference type="InterPro" id="IPR027417">
    <property type="entry name" value="P-loop_NTPase"/>
</dbReference>
<dbReference type="Pfam" id="PF00005">
    <property type="entry name" value="ABC_tran"/>
    <property type="match status" value="2"/>
</dbReference>
<gene>
    <name evidence="6" type="ORF">FHW37_1011092</name>
</gene>
<keyword evidence="2" id="KW-0547">Nucleotide-binding</keyword>
<dbReference type="PROSITE" id="PS50893">
    <property type="entry name" value="ABC_TRANSPORTER_2"/>
    <property type="match status" value="2"/>
</dbReference>
<feature type="region of interest" description="Disordered" evidence="4">
    <location>
        <begin position="245"/>
        <end position="283"/>
    </location>
</feature>
<dbReference type="GO" id="GO:0005524">
    <property type="term" value="F:ATP binding"/>
    <property type="evidence" value="ECO:0007669"/>
    <property type="project" value="UniProtKB-KW"/>
</dbReference>
<keyword evidence="3" id="KW-0067">ATP-binding</keyword>
<feature type="domain" description="ABC transporter" evidence="5">
    <location>
        <begin position="5"/>
        <end position="235"/>
    </location>
</feature>
<dbReference type="InterPro" id="IPR003439">
    <property type="entry name" value="ABC_transporter-like_ATP-bd"/>
</dbReference>
<sequence length="531" mass="56044">MPHSVTLSNLSWSTPDGRPLFSDLNIVFGSERAGLVGRNGVGKTTLLNLIAGDLSPASGSVAAPAGIHILRQSVQVAEGDTVADLFGARDALALIERAQAGTATLEELADIDWMLEPNIEAALARFGLSIPLSTSLAQLSGGQRTRAALAAHVYHAPDFLILDEPTNNLDRDGRAAVIELLAGWRQGAIVVSHDRELLENVDAIVELTSLGISRYGGNWNHYRERKALELAAARHDLADAQKRLGEVERKAQETTERQARRDGAGKRKAAEGGMPRISAGGRAMRAEQTGGEKAAAASRMAGEARADVSAARDRLEVLDPFKVSLPSTGLVASRTVLRLDKVTAGYAIDAPVLSDLSLAMTGPERLAVIGSNGTGKTTLLSVITGGLAPLSGSVRVEVPCAFLDQKVSLLQPQLSIRDNFMRLNPGASENACRAALARFMFRGDASLRQVGQLSGGQMLRAGLACVLGGERPPQLLILDEPTNHLDLDSIAAVEAGLVAYDGALLVVSHDETFLEAIGITRRFLLGAPLGA</sequence>